<feature type="domain" description="FHA" evidence="2">
    <location>
        <begin position="59"/>
        <end position="115"/>
    </location>
</feature>
<evidence type="ECO:0000256" key="1">
    <source>
        <dbReference type="SAM" id="MobiDB-lite"/>
    </source>
</evidence>
<dbReference type="Proteomes" id="UP000027222">
    <property type="component" value="Unassembled WGS sequence"/>
</dbReference>
<dbReference type="AlphaFoldDB" id="A0A067T218"/>
<dbReference type="Pfam" id="PF00498">
    <property type="entry name" value="FHA"/>
    <property type="match status" value="1"/>
</dbReference>
<organism evidence="3 4">
    <name type="scientific">Galerina marginata (strain CBS 339.88)</name>
    <dbReference type="NCBI Taxonomy" id="685588"/>
    <lineage>
        <taxon>Eukaryota</taxon>
        <taxon>Fungi</taxon>
        <taxon>Dikarya</taxon>
        <taxon>Basidiomycota</taxon>
        <taxon>Agaricomycotina</taxon>
        <taxon>Agaricomycetes</taxon>
        <taxon>Agaricomycetidae</taxon>
        <taxon>Agaricales</taxon>
        <taxon>Agaricineae</taxon>
        <taxon>Strophariaceae</taxon>
        <taxon>Galerina</taxon>
    </lineage>
</organism>
<sequence>MDDEIVFLGSSSGPGQEISMKMKMRTASPPQGQRPVTGVALHVEEQGGMVFRRASTSVVQIGRRSGVEDGEGHEQEKGSAMFRCAVVSRRHAKIAFSDSGHAYLIDLGSHHGTHIRKPADKFPRTIKPETPTLLADGDVVTFGKSVGKGDDCVRPVVARIELLHGGQPFKPLVVPKSASGRYGVNRSPSLSSDDSFSSHSGIYSDIEEIPPPASSVTKSVASVSVSGSTSSLGQAFDALKRLLPPTHRPSTPRRLPSVTEIVERPLAQMSSFFFGPESVPTSPPDYDSLTLPALGRQAHDDFDSMDFLHPVGFDASEHDIYERDSVDADADADADADEDAVGDEDDGDGESMNSDDNDNDSDSNSNKSRSHSPMDLASPSPAPEVVVSRPLSIPPPPPAAFIISPTPSRHGSVPVSPQPSPPPALSASRSQSQAQAQAQSISHSTSQQSDMDNIPLVNSPDASPVNSRAYSPLTDFLREAAGWDGARARTSVSASASGVGVGMSPWRRVPMVDAGSVAKADVDAKAKAKADAGAGGAELVVDMPTPVVAAPAPAAAAVVTFDDLKPIQATLESLKADISKLNLHRRKYKSRFNTNTSILTSRLSELDDRVLSAQAEIALVSNQVDGERGLRGEVEELAERMGEERRKMREGVDDAVREIKSITLDTNRQIEAEILKMRPVRDAMMQRIRFWEEDDGVVPAVTSPGLKRKRDDIDEDAVGEGKTELLALDVRAFLADAGIEAGLAMDVDVDKDRVSVTAPLPVAPPVESEAELETDAPPPRKRARTTTTGKRIASVVARTATAVTIGAVVTWGALAFS</sequence>
<feature type="compositionally biased region" description="Acidic residues" evidence="1">
    <location>
        <begin position="327"/>
        <end position="361"/>
    </location>
</feature>
<name>A0A067T218_GALM3</name>
<dbReference type="InterPro" id="IPR008984">
    <property type="entry name" value="SMAD_FHA_dom_sf"/>
</dbReference>
<protein>
    <recommendedName>
        <fullName evidence="2">FHA domain-containing protein</fullName>
    </recommendedName>
</protein>
<feature type="region of interest" description="Disordered" evidence="1">
    <location>
        <begin position="327"/>
        <end position="465"/>
    </location>
</feature>
<evidence type="ECO:0000313" key="4">
    <source>
        <dbReference type="Proteomes" id="UP000027222"/>
    </source>
</evidence>
<feature type="compositionally biased region" description="Low complexity" evidence="1">
    <location>
        <begin position="425"/>
        <end position="449"/>
    </location>
</feature>
<dbReference type="STRING" id="685588.A0A067T218"/>
<dbReference type="EMBL" id="KL142387">
    <property type="protein sequence ID" value="KDR73058.1"/>
    <property type="molecule type" value="Genomic_DNA"/>
</dbReference>
<keyword evidence="4" id="KW-1185">Reference proteome</keyword>
<evidence type="ECO:0000313" key="3">
    <source>
        <dbReference type="EMBL" id="KDR73058.1"/>
    </source>
</evidence>
<feature type="region of interest" description="Disordered" evidence="1">
    <location>
        <begin position="760"/>
        <end position="788"/>
    </location>
</feature>
<gene>
    <name evidence="3" type="ORF">GALMADRAFT_746842</name>
</gene>
<dbReference type="SUPFAM" id="SSF49879">
    <property type="entry name" value="SMAD/FHA domain"/>
    <property type="match status" value="1"/>
</dbReference>
<dbReference type="CDD" id="cd00060">
    <property type="entry name" value="FHA"/>
    <property type="match status" value="1"/>
</dbReference>
<reference evidence="4" key="1">
    <citation type="journal article" date="2014" name="Proc. Natl. Acad. Sci. U.S.A.">
        <title>Extensive sampling of basidiomycete genomes demonstrates inadequacy of the white-rot/brown-rot paradigm for wood decay fungi.</title>
        <authorList>
            <person name="Riley R."/>
            <person name="Salamov A.A."/>
            <person name="Brown D.W."/>
            <person name="Nagy L.G."/>
            <person name="Floudas D."/>
            <person name="Held B.W."/>
            <person name="Levasseur A."/>
            <person name="Lombard V."/>
            <person name="Morin E."/>
            <person name="Otillar R."/>
            <person name="Lindquist E.A."/>
            <person name="Sun H."/>
            <person name="LaButti K.M."/>
            <person name="Schmutz J."/>
            <person name="Jabbour D."/>
            <person name="Luo H."/>
            <person name="Baker S.E."/>
            <person name="Pisabarro A.G."/>
            <person name="Walton J.D."/>
            <person name="Blanchette R.A."/>
            <person name="Henrissat B."/>
            <person name="Martin F."/>
            <person name="Cullen D."/>
            <person name="Hibbett D.S."/>
            <person name="Grigoriev I.V."/>
        </authorList>
    </citation>
    <scope>NUCLEOTIDE SEQUENCE [LARGE SCALE GENOMIC DNA]</scope>
    <source>
        <strain evidence="4">CBS 339.88</strain>
    </source>
</reference>
<dbReference type="HOGENOM" id="CLU_015159_0_0_1"/>
<dbReference type="InterPro" id="IPR000253">
    <property type="entry name" value="FHA_dom"/>
</dbReference>
<dbReference type="PROSITE" id="PS50006">
    <property type="entry name" value="FHA_DOMAIN"/>
    <property type="match status" value="1"/>
</dbReference>
<proteinExistence type="predicted"/>
<dbReference type="Gene3D" id="2.60.200.20">
    <property type="match status" value="1"/>
</dbReference>
<dbReference type="OrthoDB" id="4096268at2759"/>
<accession>A0A067T218</accession>
<evidence type="ECO:0000259" key="2">
    <source>
        <dbReference type="PROSITE" id="PS50006"/>
    </source>
</evidence>